<keyword evidence="11" id="KW-1185">Reference proteome</keyword>
<reference evidence="10" key="2">
    <citation type="submission" date="2020-09" db="EMBL/GenBank/DDBJ databases">
        <authorList>
            <person name="Sun Q."/>
            <person name="Kim S."/>
        </authorList>
    </citation>
    <scope>NUCLEOTIDE SEQUENCE</scope>
    <source>
        <strain evidence="10">KCTC 42590</strain>
    </source>
</reference>
<dbReference type="Gene3D" id="2.40.110.10">
    <property type="entry name" value="Butyryl-CoA Dehydrogenase, subunit A, domain 2"/>
    <property type="match status" value="1"/>
</dbReference>
<dbReference type="GO" id="GO:0003995">
    <property type="term" value="F:acyl-CoA dehydrogenase activity"/>
    <property type="evidence" value="ECO:0007669"/>
    <property type="project" value="TreeGrafter"/>
</dbReference>
<evidence type="ECO:0000256" key="1">
    <source>
        <dbReference type="ARBA" id="ARBA00001974"/>
    </source>
</evidence>
<dbReference type="InterPro" id="IPR036250">
    <property type="entry name" value="AcylCo_DH-like_C"/>
</dbReference>
<feature type="domain" description="Acyl-CoA dehydrogenase/oxidase C-terminal" evidence="7">
    <location>
        <begin position="231"/>
        <end position="366"/>
    </location>
</feature>
<dbReference type="InterPro" id="IPR013786">
    <property type="entry name" value="AcylCoA_DH/ox_N"/>
</dbReference>
<dbReference type="Pfam" id="PF02770">
    <property type="entry name" value="Acyl-CoA_dh_M"/>
    <property type="match status" value="1"/>
</dbReference>
<gene>
    <name evidence="10" type="ORF">GCM10017044_22230</name>
</gene>
<feature type="domain" description="Acyl-CoA dehydrogenase/oxidase N-terminal" evidence="9">
    <location>
        <begin position="6"/>
        <end position="120"/>
    </location>
</feature>
<protein>
    <submittedName>
        <fullName evidence="10">Isovaleryl-CoA dehydrogenase</fullName>
    </submittedName>
</protein>
<evidence type="ECO:0000256" key="5">
    <source>
        <dbReference type="ARBA" id="ARBA00023002"/>
    </source>
</evidence>
<dbReference type="Pfam" id="PF02771">
    <property type="entry name" value="Acyl-CoA_dh_N"/>
    <property type="match status" value="1"/>
</dbReference>
<dbReference type="InterPro" id="IPR006091">
    <property type="entry name" value="Acyl-CoA_Oxase/DH_mid-dom"/>
</dbReference>
<dbReference type="InterPro" id="IPR009100">
    <property type="entry name" value="AcylCoA_DH/oxidase_NM_dom_sf"/>
</dbReference>
<dbReference type="PANTHER" id="PTHR43884">
    <property type="entry name" value="ACYL-COA DEHYDROGENASE"/>
    <property type="match status" value="1"/>
</dbReference>
<dbReference type="InterPro" id="IPR046373">
    <property type="entry name" value="Acyl-CoA_Oxase/DH_mid-dom_sf"/>
</dbReference>
<keyword evidence="4 6" id="KW-0274">FAD</keyword>
<dbReference type="SUPFAM" id="SSF56645">
    <property type="entry name" value="Acyl-CoA dehydrogenase NM domain-like"/>
    <property type="match status" value="1"/>
</dbReference>
<evidence type="ECO:0000259" key="8">
    <source>
        <dbReference type="Pfam" id="PF02770"/>
    </source>
</evidence>
<dbReference type="InterPro" id="IPR009075">
    <property type="entry name" value="AcylCo_DH/oxidase_C"/>
</dbReference>
<dbReference type="GO" id="GO:0050660">
    <property type="term" value="F:flavin adenine dinucleotide binding"/>
    <property type="evidence" value="ECO:0007669"/>
    <property type="project" value="InterPro"/>
</dbReference>
<comment type="caution">
    <text evidence="10">The sequence shown here is derived from an EMBL/GenBank/DDBJ whole genome shotgun (WGS) entry which is preliminary data.</text>
</comment>
<dbReference type="Pfam" id="PF00441">
    <property type="entry name" value="Acyl-CoA_dh_1"/>
    <property type="match status" value="1"/>
</dbReference>
<comment type="similarity">
    <text evidence="2 6">Belongs to the acyl-CoA dehydrogenase family.</text>
</comment>
<feature type="domain" description="Acyl-CoA oxidase/dehydrogenase middle" evidence="8">
    <location>
        <begin position="137"/>
        <end position="216"/>
    </location>
</feature>
<dbReference type="Proteomes" id="UP000630923">
    <property type="component" value="Unassembled WGS sequence"/>
</dbReference>
<evidence type="ECO:0000256" key="6">
    <source>
        <dbReference type="RuleBase" id="RU362125"/>
    </source>
</evidence>
<dbReference type="CDD" id="cd00567">
    <property type="entry name" value="ACAD"/>
    <property type="match status" value="1"/>
</dbReference>
<evidence type="ECO:0000256" key="2">
    <source>
        <dbReference type="ARBA" id="ARBA00009347"/>
    </source>
</evidence>
<evidence type="ECO:0000256" key="4">
    <source>
        <dbReference type="ARBA" id="ARBA00022827"/>
    </source>
</evidence>
<name>A0A919AWQ6_9PROT</name>
<dbReference type="EMBL" id="BNCI01000002">
    <property type="protein sequence ID" value="GHF26758.1"/>
    <property type="molecule type" value="Genomic_DNA"/>
</dbReference>
<dbReference type="AlphaFoldDB" id="A0A919AWQ6"/>
<evidence type="ECO:0000259" key="9">
    <source>
        <dbReference type="Pfam" id="PF02771"/>
    </source>
</evidence>
<accession>A0A919AWQ6</accession>
<evidence type="ECO:0000313" key="11">
    <source>
        <dbReference type="Proteomes" id="UP000630923"/>
    </source>
</evidence>
<dbReference type="Gene3D" id="1.20.140.10">
    <property type="entry name" value="Butyryl-CoA Dehydrogenase, subunit A, domain 3"/>
    <property type="match status" value="1"/>
</dbReference>
<proteinExistence type="inferred from homology"/>
<reference evidence="10" key="1">
    <citation type="journal article" date="2014" name="Int. J. Syst. Evol. Microbiol.">
        <title>Complete genome sequence of Corynebacterium casei LMG S-19264T (=DSM 44701T), isolated from a smear-ripened cheese.</title>
        <authorList>
            <consortium name="US DOE Joint Genome Institute (JGI-PGF)"/>
            <person name="Walter F."/>
            <person name="Albersmeier A."/>
            <person name="Kalinowski J."/>
            <person name="Ruckert C."/>
        </authorList>
    </citation>
    <scope>NUCLEOTIDE SEQUENCE</scope>
    <source>
        <strain evidence="10">KCTC 42590</strain>
    </source>
</reference>
<keyword evidence="5 6" id="KW-0560">Oxidoreductase</keyword>
<organism evidence="10 11">
    <name type="scientific">Kordiimonas sediminis</name>
    <dbReference type="NCBI Taxonomy" id="1735581"/>
    <lineage>
        <taxon>Bacteria</taxon>
        <taxon>Pseudomonadati</taxon>
        <taxon>Pseudomonadota</taxon>
        <taxon>Alphaproteobacteria</taxon>
        <taxon>Kordiimonadales</taxon>
        <taxon>Kordiimonadaceae</taxon>
        <taxon>Kordiimonas</taxon>
    </lineage>
</organism>
<dbReference type="RefSeq" id="WP_191252968.1">
    <property type="nucleotide sequence ID" value="NZ_BNCI01000002.1"/>
</dbReference>
<evidence type="ECO:0000259" key="7">
    <source>
        <dbReference type="Pfam" id="PF00441"/>
    </source>
</evidence>
<dbReference type="InterPro" id="IPR037069">
    <property type="entry name" value="AcylCoA_DH/ox_N_sf"/>
</dbReference>
<evidence type="ECO:0000256" key="3">
    <source>
        <dbReference type="ARBA" id="ARBA00022630"/>
    </source>
</evidence>
<dbReference type="Gene3D" id="1.10.540.10">
    <property type="entry name" value="Acyl-CoA dehydrogenase/oxidase, N-terminal domain"/>
    <property type="match status" value="1"/>
</dbReference>
<evidence type="ECO:0000313" key="10">
    <source>
        <dbReference type="EMBL" id="GHF26758.1"/>
    </source>
</evidence>
<keyword evidence="3 6" id="KW-0285">Flavoprotein</keyword>
<dbReference type="PANTHER" id="PTHR43884:SF20">
    <property type="entry name" value="ACYL-COA DEHYDROGENASE FADE28"/>
    <property type="match status" value="1"/>
</dbReference>
<dbReference type="SUPFAM" id="SSF47203">
    <property type="entry name" value="Acyl-CoA dehydrogenase C-terminal domain-like"/>
    <property type="match status" value="1"/>
</dbReference>
<comment type="cofactor">
    <cofactor evidence="1 6">
        <name>FAD</name>
        <dbReference type="ChEBI" id="CHEBI:57692"/>
    </cofactor>
</comment>
<sequence>MALVLNEEQQLLKESADGFFAEKAPVSQLRKLRDDRDETGYSKELWSEMAEMGFAGLLMSEDEGGVDFGAIGAGIVAESMGKNLSASPFFASAIVGASLIKHAGSTAQKEAILPAIASGEVIVTLAVDETGHHGPASTTLKAVKSSDSYVLNGMKTFVPDAHVADKIIVVARTAGEKGDAEGLSLFIIDKGQSGLIIDQTVMADSRNWGKVTLEDVIVSEDAVLGTVGEAFPVLDKALDVGRCVLSAELLGISQEVLDRTVQYLQERKQFGTLIGTFQGLQHRAAHLYSEVEILRSAVLKALQAVDAGTNPAWFASLAKAKACKVAELATNEAIQMHGGIGMTDEFEIGFFIKRARAVQNLYGGYNYHTDRFASLSGY</sequence>